<dbReference type="NCBIfam" id="NF005685">
    <property type="entry name" value="PRK07483.1"/>
    <property type="match status" value="1"/>
</dbReference>
<dbReference type="GO" id="GO:0008483">
    <property type="term" value="F:transaminase activity"/>
    <property type="evidence" value="ECO:0007669"/>
    <property type="project" value="UniProtKB-KW"/>
</dbReference>
<dbReference type="Gene3D" id="3.40.640.10">
    <property type="entry name" value="Type I PLP-dependent aspartate aminotransferase-like (Major domain)"/>
    <property type="match status" value="1"/>
</dbReference>
<dbReference type="AlphaFoldDB" id="A0AAD4KFK4"/>
<dbReference type="Proteomes" id="UP001201262">
    <property type="component" value="Unassembled WGS sequence"/>
</dbReference>
<dbReference type="InterPro" id="IPR005814">
    <property type="entry name" value="Aminotrans_3"/>
</dbReference>
<dbReference type="CDD" id="cd00610">
    <property type="entry name" value="OAT_like"/>
    <property type="match status" value="1"/>
</dbReference>
<evidence type="ECO:0000256" key="1">
    <source>
        <dbReference type="ARBA" id="ARBA00008954"/>
    </source>
</evidence>
<keyword evidence="4" id="KW-0032">Aminotransferase</keyword>
<dbReference type="Pfam" id="PF00202">
    <property type="entry name" value="Aminotran_3"/>
    <property type="match status" value="1"/>
</dbReference>
<dbReference type="InterPro" id="IPR015422">
    <property type="entry name" value="PyrdxlP-dep_Trfase_small"/>
</dbReference>
<dbReference type="GO" id="GO:0030170">
    <property type="term" value="F:pyridoxal phosphate binding"/>
    <property type="evidence" value="ECO:0007669"/>
    <property type="project" value="InterPro"/>
</dbReference>
<name>A0AAD4KFK4_9EURO</name>
<proteinExistence type="inferred from homology"/>
<dbReference type="PANTHER" id="PTHR43094">
    <property type="entry name" value="AMINOTRANSFERASE"/>
    <property type="match status" value="1"/>
</dbReference>
<evidence type="ECO:0000313" key="5">
    <source>
        <dbReference type="Proteomes" id="UP001201262"/>
    </source>
</evidence>
<accession>A0AAD4KFK4</accession>
<dbReference type="SUPFAM" id="SSF53383">
    <property type="entry name" value="PLP-dependent transferases"/>
    <property type="match status" value="1"/>
</dbReference>
<evidence type="ECO:0000313" key="4">
    <source>
        <dbReference type="EMBL" id="KAH8689856.1"/>
    </source>
</evidence>
<dbReference type="PANTHER" id="PTHR43094:SF1">
    <property type="entry name" value="AMINOTRANSFERASE CLASS-III"/>
    <property type="match status" value="1"/>
</dbReference>
<organism evidence="4 5">
    <name type="scientific">Talaromyces proteolyticus</name>
    <dbReference type="NCBI Taxonomy" id="1131652"/>
    <lineage>
        <taxon>Eukaryota</taxon>
        <taxon>Fungi</taxon>
        <taxon>Dikarya</taxon>
        <taxon>Ascomycota</taxon>
        <taxon>Pezizomycotina</taxon>
        <taxon>Eurotiomycetes</taxon>
        <taxon>Eurotiomycetidae</taxon>
        <taxon>Eurotiales</taxon>
        <taxon>Trichocomaceae</taxon>
        <taxon>Talaromyces</taxon>
        <taxon>Talaromyces sect. Bacilispori</taxon>
    </lineage>
</organism>
<evidence type="ECO:0000256" key="3">
    <source>
        <dbReference type="RuleBase" id="RU003560"/>
    </source>
</evidence>
<comment type="caution">
    <text evidence="4">The sequence shown here is derived from an EMBL/GenBank/DDBJ whole genome shotgun (WGS) entry which is preliminary data.</text>
</comment>
<reference evidence="4" key="1">
    <citation type="submission" date="2021-12" db="EMBL/GenBank/DDBJ databases">
        <title>Convergent genome expansion in fungi linked to evolution of root-endophyte symbiosis.</title>
        <authorList>
            <consortium name="DOE Joint Genome Institute"/>
            <person name="Ke Y.-H."/>
            <person name="Bonito G."/>
            <person name="Liao H.-L."/>
            <person name="Looney B."/>
            <person name="Rojas-Flechas A."/>
            <person name="Nash J."/>
            <person name="Hameed K."/>
            <person name="Schadt C."/>
            <person name="Martin F."/>
            <person name="Crous P.W."/>
            <person name="Miettinen O."/>
            <person name="Magnuson J.K."/>
            <person name="Labbe J."/>
            <person name="Jacobson D."/>
            <person name="Doktycz M.J."/>
            <person name="Veneault-Fourrey C."/>
            <person name="Kuo A."/>
            <person name="Mondo S."/>
            <person name="Calhoun S."/>
            <person name="Riley R."/>
            <person name="Ohm R."/>
            <person name="LaButti K."/>
            <person name="Andreopoulos B."/>
            <person name="Pangilinan J."/>
            <person name="Nolan M."/>
            <person name="Tritt A."/>
            <person name="Clum A."/>
            <person name="Lipzen A."/>
            <person name="Daum C."/>
            <person name="Barry K."/>
            <person name="Grigoriev I.V."/>
            <person name="Vilgalys R."/>
        </authorList>
    </citation>
    <scope>NUCLEOTIDE SEQUENCE</scope>
    <source>
        <strain evidence="4">PMI_201</strain>
    </source>
</reference>
<dbReference type="GO" id="GO:0005829">
    <property type="term" value="C:cytosol"/>
    <property type="evidence" value="ECO:0007669"/>
    <property type="project" value="TreeGrafter"/>
</dbReference>
<dbReference type="RefSeq" id="XP_046066139.1">
    <property type="nucleotide sequence ID" value="XM_046212248.1"/>
</dbReference>
<dbReference type="EMBL" id="JAJTJA010000014">
    <property type="protein sequence ID" value="KAH8689856.1"/>
    <property type="molecule type" value="Genomic_DNA"/>
</dbReference>
<evidence type="ECO:0000256" key="2">
    <source>
        <dbReference type="ARBA" id="ARBA00022898"/>
    </source>
</evidence>
<dbReference type="InterPro" id="IPR015421">
    <property type="entry name" value="PyrdxlP-dep_Trfase_major"/>
</dbReference>
<sequence length="468" mass="51203">MGSITENLDTYLYQCVAGGPAAPTVKSAEGLYFTLEDGQKVLDATGGAAVSAIGHGNKTVRDAIIRQLEMVTYAHPGYFSNSPARELADLLVMSTGGQLSRACILGSGSEAVEAAMKLAYQYFAEMTPESPRLNYISRRGSWHGCTIGALSVGDIKSRTTLFEPLLLKNVSKVSPCHPWRDMTKGESVEAYVARLQQELEDEFQRLGPETVCAFIVEPMVGTALGCVVALPGYLRAMKEVCDRHGALIIFDEIMCGLGRTGAQHAWMHDGVVPDIQTVGKVLGGGYAPISAMLVHDRVIRGLKEGSGSFVHAQTYQAQPLTCIAALATQQYILENNLIENSRCMGEYLGKELHRNLFDHPLVGDIRGRGLFWGVELTKDKVTKEPWDPRLGLAKRIRSRGLEKGYDICIFSATGAADGWNGDQFLLAPPYIVQKQDVDEIVRRVVKVINSVWNDIEPLVRQHPLHSGE</sequence>
<dbReference type="GeneID" id="70242535"/>
<comment type="similarity">
    <text evidence="1 3">Belongs to the class-III pyridoxal-phosphate-dependent aminotransferase family.</text>
</comment>
<keyword evidence="5" id="KW-1185">Reference proteome</keyword>
<keyword evidence="2 3" id="KW-0663">Pyridoxal phosphate</keyword>
<keyword evidence="4" id="KW-0808">Transferase</keyword>
<dbReference type="InterPro" id="IPR015424">
    <property type="entry name" value="PyrdxlP-dep_Trfase"/>
</dbReference>
<gene>
    <name evidence="4" type="ORF">BGW36DRAFT_307541</name>
</gene>
<dbReference type="Gene3D" id="3.90.1150.10">
    <property type="entry name" value="Aspartate Aminotransferase, domain 1"/>
    <property type="match status" value="1"/>
</dbReference>
<protein>
    <submittedName>
        <fullName evidence="4">Class III aminotransferase</fullName>
    </submittedName>
</protein>